<keyword evidence="3" id="KW-0808">Transferase</keyword>
<proteinExistence type="inferred from homology"/>
<accession>A0A1F5F730</accession>
<dbReference type="Proteomes" id="UP000176191">
    <property type="component" value="Unassembled WGS sequence"/>
</dbReference>
<dbReference type="Pfam" id="PF00535">
    <property type="entry name" value="Glycos_transf_2"/>
    <property type="match status" value="1"/>
</dbReference>
<dbReference type="CDD" id="cd04186">
    <property type="entry name" value="GT_2_like_c"/>
    <property type="match status" value="1"/>
</dbReference>
<dbReference type="Gene3D" id="3.90.550.10">
    <property type="entry name" value="Spore Coat Polysaccharide Biosynthesis Protein SpsA, Chain A"/>
    <property type="match status" value="1"/>
</dbReference>
<dbReference type="InterPro" id="IPR001173">
    <property type="entry name" value="Glyco_trans_2-like"/>
</dbReference>
<dbReference type="InterPro" id="IPR029044">
    <property type="entry name" value="Nucleotide-diphossugar_trans"/>
</dbReference>
<dbReference type="EMBL" id="MFAK01000005">
    <property type="protein sequence ID" value="OGD75420.1"/>
    <property type="molecule type" value="Genomic_DNA"/>
</dbReference>
<evidence type="ECO:0000259" key="4">
    <source>
        <dbReference type="Pfam" id="PF00535"/>
    </source>
</evidence>
<dbReference type="GO" id="GO:0016757">
    <property type="term" value="F:glycosyltransferase activity"/>
    <property type="evidence" value="ECO:0007669"/>
    <property type="project" value="UniProtKB-KW"/>
</dbReference>
<evidence type="ECO:0000256" key="2">
    <source>
        <dbReference type="ARBA" id="ARBA00022676"/>
    </source>
</evidence>
<name>A0A1F5F730_9BACT</name>
<keyword evidence="2" id="KW-0328">Glycosyltransferase</keyword>
<evidence type="ECO:0000313" key="5">
    <source>
        <dbReference type="EMBL" id="OGD75420.1"/>
    </source>
</evidence>
<gene>
    <name evidence="5" type="ORF">A2228_00950</name>
</gene>
<reference evidence="5 6" key="1">
    <citation type="journal article" date="2016" name="Nat. Commun.">
        <title>Thousands of microbial genomes shed light on interconnected biogeochemical processes in an aquifer system.</title>
        <authorList>
            <person name="Anantharaman K."/>
            <person name="Brown C.T."/>
            <person name="Hug L.A."/>
            <person name="Sharon I."/>
            <person name="Castelle C.J."/>
            <person name="Probst A.J."/>
            <person name="Thomas B.C."/>
            <person name="Singh A."/>
            <person name="Wilkins M.J."/>
            <person name="Karaoz U."/>
            <person name="Brodie E.L."/>
            <person name="Williams K.H."/>
            <person name="Hubbard S.S."/>
            <person name="Banfield J.F."/>
        </authorList>
    </citation>
    <scope>NUCLEOTIDE SEQUENCE [LARGE SCALE GENOMIC DNA]</scope>
</reference>
<organism evidence="5 6">
    <name type="scientific">Candidatus Collierbacteria bacterium RIFOXYA2_FULL_46_10</name>
    <dbReference type="NCBI Taxonomy" id="1817726"/>
    <lineage>
        <taxon>Bacteria</taxon>
        <taxon>Candidatus Collieribacteriota</taxon>
    </lineage>
</organism>
<comment type="similarity">
    <text evidence="1">Belongs to the glycosyltransferase 2 family.</text>
</comment>
<dbReference type="PANTHER" id="PTHR43179:SF12">
    <property type="entry name" value="GALACTOFURANOSYLTRANSFERASE GLFT2"/>
    <property type="match status" value="1"/>
</dbReference>
<dbReference type="PANTHER" id="PTHR43179">
    <property type="entry name" value="RHAMNOSYLTRANSFERASE WBBL"/>
    <property type="match status" value="1"/>
</dbReference>
<dbReference type="AlphaFoldDB" id="A0A1F5F730"/>
<protein>
    <recommendedName>
        <fullName evidence="4">Glycosyltransferase 2-like domain-containing protein</fullName>
    </recommendedName>
</protein>
<evidence type="ECO:0000313" key="6">
    <source>
        <dbReference type="Proteomes" id="UP000176191"/>
    </source>
</evidence>
<feature type="domain" description="Glycosyltransferase 2-like" evidence="4">
    <location>
        <begin position="5"/>
        <end position="169"/>
    </location>
</feature>
<evidence type="ECO:0000256" key="3">
    <source>
        <dbReference type="ARBA" id="ARBA00022679"/>
    </source>
</evidence>
<sequence length="260" mass="29496">MKIAVIILHFGKLATTEHCLKELAKKIENHSVILVNNTSDNLTSLTQIIPGTKIINNQANFGFARGVNQGIKLALTDPQIDSVLLLNNDLYISSGTLRDLALTFTKYTSSGIVSPILHHSGGYDWGGKYNRWTGTVKHKNWNNKPKTTLSVSHVAGAAMLISRSLIEHIGLFDERFFLYYEDLDYCLRAIKAGYFVHINPAVVAEHVVSAGTSRSRRTLYQWRSHFQFVTKHLLIQTYPTAYFYNLFFYPLIYLKTLILK</sequence>
<evidence type="ECO:0000256" key="1">
    <source>
        <dbReference type="ARBA" id="ARBA00006739"/>
    </source>
</evidence>
<dbReference type="SUPFAM" id="SSF53448">
    <property type="entry name" value="Nucleotide-diphospho-sugar transferases"/>
    <property type="match status" value="1"/>
</dbReference>
<comment type="caution">
    <text evidence="5">The sequence shown here is derived from an EMBL/GenBank/DDBJ whole genome shotgun (WGS) entry which is preliminary data.</text>
</comment>